<evidence type="ECO:0000313" key="4">
    <source>
        <dbReference type="EMBL" id="KAJ3046583.1"/>
    </source>
</evidence>
<keyword evidence="5" id="KW-1185">Reference proteome</keyword>
<feature type="transmembrane region" description="Helical" evidence="2">
    <location>
        <begin position="363"/>
        <end position="383"/>
    </location>
</feature>
<feature type="compositionally biased region" description="Polar residues" evidence="1">
    <location>
        <begin position="641"/>
        <end position="659"/>
    </location>
</feature>
<feature type="region of interest" description="Disordered" evidence="1">
    <location>
        <begin position="28"/>
        <end position="287"/>
    </location>
</feature>
<feature type="compositionally biased region" description="Low complexity" evidence="1">
    <location>
        <begin position="423"/>
        <end position="450"/>
    </location>
</feature>
<comment type="caution">
    <text evidence="4">The sequence shown here is derived from an EMBL/GenBank/DDBJ whole genome shotgun (WGS) entry which is preliminary data.</text>
</comment>
<sequence>MPSQVEGKRANGAALVACSVMLLAGVNAAGVNAGPVRKRQRSLQRRQEDSGGAEEGTEERVSSAPVQTSAAAQPEHPEESTTPEQTNEPSPSPTQTSIAETSSTASSAIESTTVQAPTPTSEPTSEPTSSTTSTASSSSSSSVGSTTSSAEPVEPEETTAAPATSVVVVPPVVTTRITTTTSLAPPPLPTTTRRTTSPVEPSPSPVVEQPAPSPIVEQPQVPQQPSTTSTPTIPTTPADPAPQNPDPAPEIPAPEQSPAEESPSSSEPEQPPLPRVTQVRQFHQASSETVDWPALEIVDPGVSSSGDNSAPILPDWVSPIGNTNTNNGGSANGGAQPGIKPDVVGGDSSTLGSSGGKNNTTTIVVSFVACAFVAALVIGGLLYRRRRRNSTGQLDASTFPDDNSSFYSLPHPKGLDAPPPLDPFSLTPPRSLASRSNSTRSNKSTKSNATAGKLRMATEATKQKIIGALEVVKGNTGADVASNAPKDRHVPSILFNQPPPLAYYTQPTTQPTTQTETDKLSKDIQINDIILPQDSNAHTFSMLSDNSSLPNHHTRRRGSLPHYPSYMSYITEDSDEELEHSRVSSLVEGMTGYGNVVPVVGRVRSDTRETGKTSAGESQRSAGTFGHGLGSSPKGRHSRSLSDTSFVTTSSGSNDTMTRGSWRAPEDWDIKFDPLVLRNIGRNSFGVAGGVPYRGSIDVMKAVEAVRAAQGVERIPSAPRRVPMPETERPMSMESSICDSLDRVMASYGTENGRGERREVESWVSRGTVETDRTSASLSRYL</sequence>
<evidence type="ECO:0000256" key="2">
    <source>
        <dbReference type="SAM" id="Phobius"/>
    </source>
</evidence>
<feature type="compositionally biased region" description="Low complexity" evidence="1">
    <location>
        <begin position="253"/>
        <end position="268"/>
    </location>
</feature>
<feature type="compositionally biased region" description="Low complexity" evidence="1">
    <location>
        <begin position="190"/>
        <end position="236"/>
    </location>
</feature>
<feature type="compositionally biased region" description="Polar residues" evidence="1">
    <location>
        <begin position="392"/>
        <end position="407"/>
    </location>
</feature>
<name>A0AAD5S7J5_9FUNG</name>
<feature type="compositionally biased region" description="Low complexity" evidence="1">
    <location>
        <begin position="96"/>
        <end position="183"/>
    </location>
</feature>
<evidence type="ECO:0000256" key="1">
    <source>
        <dbReference type="SAM" id="MobiDB-lite"/>
    </source>
</evidence>
<dbReference type="PRINTS" id="PR01217">
    <property type="entry name" value="PRICHEXTENSN"/>
</dbReference>
<organism evidence="4 5">
    <name type="scientific">Rhizophlyctis rosea</name>
    <dbReference type="NCBI Taxonomy" id="64517"/>
    <lineage>
        <taxon>Eukaryota</taxon>
        <taxon>Fungi</taxon>
        <taxon>Fungi incertae sedis</taxon>
        <taxon>Chytridiomycota</taxon>
        <taxon>Chytridiomycota incertae sedis</taxon>
        <taxon>Chytridiomycetes</taxon>
        <taxon>Rhizophlyctidales</taxon>
        <taxon>Rhizophlyctidaceae</taxon>
        <taxon>Rhizophlyctis</taxon>
    </lineage>
</organism>
<feature type="compositionally biased region" description="Polar residues" evidence="1">
    <location>
        <begin position="612"/>
        <end position="622"/>
    </location>
</feature>
<feature type="region of interest" description="Disordered" evidence="1">
    <location>
        <begin position="749"/>
        <end position="782"/>
    </location>
</feature>
<feature type="region of interest" description="Disordered" evidence="1">
    <location>
        <begin position="392"/>
        <end position="455"/>
    </location>
</feature>
<protein>
    <submittedName>
        <fullName evidence="4">Uncharacterized protein</fullName>
    </submittedName>
</protein>
<dbReference type="Proteomes" id="UP001212841">
    <property type="component" value="Unassembled WGS sequence"/>
</dbReference>
<dbReference type="EMBL" id="JADGJD010001137">
    <property type="protein sequence ID" value="KAJ3046583.1"/>
    <property type="molecule type" value="Genomic_DNA"/>
</dbReference>
<feature type="compositionally biased region" description="Pro residues" evidence="1">
    <location>
        <begin position="237"/>
        <end position="252"/>
    </location>
</feature>
<feature type="region of interest" description="Disordered" evidence="1">
    <location>
        <begin position="605"/>
        <end position="660"/>
    </location>
</feature>
<keyword evidence="2" id="KW-0472">Membrane</keyword>
<evidence type="ECO:0000313" key="5">
    <source>
        <dbReference type="Proteomes" id="UP001212841"/>
    </source>
</evidence>
<keyword evidence="2" id="KW-1133">Transmembrane helix</keyword>
<keyword evidence="2" id="KW-0812">Transmembrane</keyword>
<dbReference type="AlphaFoldDB" id="A0AAD5S7J5"/>
<feature type="signal peptide" evidence="3">
    <location>
        <begin position="1"/>
        <end position="28"/>
    </location>
</feature>
<keyword evidence="3" id="KW-0732">Signal</keyword>
<accession>A0AAD5S7J5</accession>
<gene>
    <name evidence="4" type="ORF">HK097_000723</name>
</gene>
<feature type="compositionally biased region" description="Polar residues" evidence="1">
    <location>
        <begin position="80"/>
        <end position="95"/>
    </location>
</feature>
<evidence type="ECO:0000256" key="3">
    <source>
        <dbReference type="SAM" id="SignalP"/>
    </source>
</evidence>
<feature type="compositionally biased region" description="Polar residues" evidence="1">
    <location>
        <begin position="278"/>
        <end position="287"/>
    </location>
</feature>
<feature type="region of interest" description="Disordered" evidence="1">
    <location>
        <begin position="320"/>
        <end position="357"/>
    </location>
</feature>
<reference evidence="4" key="1">
    <citation type="submission" date="2020-05" db="EMBL/GenBank/DDBJ databases">
        <title>Phylogenomic resolution of chytrid fungi.</title>
        <authorList>
            <person name="Stajich J.E."/>
            <person name="Amses K."/>
            <person name="Simmons R."/>
            <person name="Seto K."/>
            <person name="Myers J."/>
            <person name="Bonds A."/>
            <person name="Quandt C.A."/>
            <person name="Barry K."/>
            <person name="Liu P."/>
            <person name="Grigoriev I."/>
            <person name="Longcore J.E."/>
            <person name="James T.Y."/>
        </authorList>
    </citation>
    <scope>NUCLEOTIDE SEQUENCE</scope>
    <source>
        <strain evidence="4">JEL0318</strain>
    </source>
</reference>
<proteinExistence type="predicted"/>
<feature type="chain" id="PRO_5042133384" evidence="3">
    <location>
        <begin position="29"/>
        <end position="782"/>
    </location>
</feature>